<feature type="compositionally biased region" description="Basic and acidic residues" evidence="1">
    <location>
        <begin position="45"/>
        <end position="77"/>
    </location>
</feature>
<gene>
    <name evidence="2" type="ORF">HHA01_13760</name>
</gene>
<feature type="region of interest" description="Disordered" evidence="1">
    <location>
        <begin position="1"/>
        <end position="77"/>
    </location>
</feature>
<evidence type="ECO:0000313" key="3">
    <source>
        <dbReference type="Proteomes" id="UP000319812"/>
    </source>
</evidence>
<dbReference type="AlphaFoldDB" id="A0A4Y4EX30"/>
<accession>A0A4Y4EX30</accession>
<dbReference type="EMBL" id="BJOC01000018">
    <property type="protein sequence ID" value="GED22399.1"/>
    <property type="molecule type" value="Genomic_DNA"/>
</dbReference>
<reference evidence="2 3" key="1">
    <citation type="submission" date="2019-06" db="EMBL/GenBank/DDBJ databases">
        <title>Whole genome shotgun sequence of Halomonas halmophila NBRC 15537.</title>
        <authorList>
            <person name="Hosoyama A."/>
            <person name="Uohara A."/>
            <person name="Ohji S."/>
            <person name="Ichikawa N."/>
        </authorList>
    </citation>
    <scope>NUCLEOTIDE SEQUENCE [LARGE SCALE GENOMIC DNA]</scope>
    <source>
        <strain evidence="2 3">NBRC 15537</strain>
    </source>
</reference>
<proteinExistence type="predicted"/>
<name>A0A4Y4EX30_9GAMM</name>
<comment type="caution">
    <text evidence="2">The sequence shown here is derived from an EMBL/GenBank/DDBJ whole genome shotgun (WGS) entry which is preliminary data.</text>
</comment>
<evidence type="ECO:0000256" key="1">
    <source>
        <dbReference type="SAM" id="MobiDB-lite"/>
    </source>
</evidence>
<protein>
    <submittedName>
        <fullName evidence="2">Uncharacterized protein</fullName>
    </submittedName>
</protein>
<keyword evidence="3" id="KW-1185">Reference proteome</keyword>
<organism evidence="2 3">
    <name type="scientific">Halomonas halmophila</name>
    <dbReference type="NCBI Taxonomy" id="252"/>
    <lineage>
        <taxon>Bacteria</taxon>
        <taxon>Pseudomonadati</taxon>
        <taxon>Pseudomonadota</taxon>
        <taxon>Gammaproteobacteria</taxon>
        <taxon>Oceanospirillales</taxon>
        <taxon>Halomonadaceae</taxon>
        <taxon>Halomonas</taxon>
    </lineage>
</organism>
<dbReference type="Proteomes" id="UP000319812">
    <property type="component" value="Unassembled WGS sequence"/>
</dbReference>
<sequence>MYGEELRNQSTKGKRVSKAALRQQVKESTCLNYTRRTKTAALSRDTSREPRAASREPRAASREPRAASRERDGATAL</sequence>
<evidence type="ECO:0000313" key="2">
    <source>
        <dbReference type="EMBL" id="GED22399.1"/>
    </source>
</evidence>